<keyword evidence="2" id="KW-1185">Reference proteome</keyword>
<evidence type="ECO:0000313" key="2">
    <source>
        <dbReference type="Proteomes" id="UP000190460"/>
    </source>
</evidence>
<sequence>MYIRGKLMRYLAVAWIPVIMVINTPAQAQELRLNLVATFEDQPAMKDISWTVYRTDSDKKVTSAKYHSTHVTLPAGDYRVVATLTENDKTVTRTRSFQLRTSDSRIIVPMD</sequence>
<dbReference type="STRING" id="92487.SAMN02745130_00806"/>
<proteinExistence type="predicted"/>
<reference evidence="1 2" key="1">
    <citation type="submission" date="2017-02" db="EMBL/GenBank/DDBJ databases">
        <authorList>
            <person name="Peterson S.W."/>
        </authorList>
    </citation>
    <scope>NUCLEOTIDE SEQUENCE [LARGE SCALE GENOMIC DNA]</scope>
    <source>
        <strain evidence="1 2">ATCC 49788</strain>
    </source>
</reference>
<dbReference type="Proteomes" id="UP000190460">
    <property type="component" value="Unassembled WGS sequence"/>
</dbReference>
<evidence type="ECO:0000313" key="1">
    <source>
        <dbReference type="EMBL" id="SKA71219.1"/>
    </source>
</evidence>
<organism evidence="1 2">
    <name type="scientific">Thiothrix eikelboomii</name>
    <dbReference type="NCBI Taxonomy" id="92487"/>
    <lineage>
        <taxon>Bacteria</taxon>
        <taxon>Pseudomonadati</taxon>
        <taxon>Pseudomonadota</taxon>
        <taxon>Gammaproteobacteria</taxon>
        <taxon>Thiotrichales</taxon>
        <taxon>Thiotrichaceae</taxon>
        <taxon>Thiothrix</taxon>
    </lineage>
</organism>
<gene>
    <name evidence="1" type="ORF">SAMN02745130_00806</name>
</gene>
<dbReference type="AlphaFoldDB" id="A0A1T4W251"/>
<accession>A0A1T4W251</accession>
<dbReference type="EMBL" id="FUYB01000003">
    <property type="protein sequence ID" value="SKA71219.1"/>
    <property type="molecule type" value="Genomic_DNA"/>
</dbReference>
<dbReference type="OrthoDB" id="5625643at2"/>
<dbReference type="RefSeq" id="WP_078921301.1">
    <property type="nucleotide sequence ID" value="NZ_FUYB01000003.1"/>
</dbReference>
<name>A0A1T4W251_9GAMM</name>
<protein>
    <submittedName>
        <fullName evidence="1">Uncharacterized protein</fullName>
    </submittedName>
</protein>